<dbReference type="SUPFAM" id="SSF101898">
    <property type="entry name" value="NHL repeat"/>
    <property type="match status" value="1"/>
</dbReference>
<proteinExistence type="predicted"/>
<dbReference type="InterPro" id="IPR001258">
    <property type="entry name" value="NHL_repeat"/>
</dbReference>
<protein>
    <submittedName>
        <fullName evidence="4">NHL repeat containing protein</fullName>
    </submittedName>
</protein>
<dbReference type="PANTHER" id="PTHR24104">
    <property type="entry name" value="E3 UBIQUITIN-PROTEIN LIGASE NHLRC1-RELATED"/>
    <property type="match status" value="1"/>
</dbReference>
<dbReference type="InParanoid" id="D6Z1N2"/>
<gene>
    <name evidence="4" type="ordered locus">DaAHT2_0753</name>
</gene>
<keyword evidence="5" id="KW-1185">Reference proteome</keyword>
<dbReference type="KEGG" id="dak:DaAHT2_0753"/>
<dbReference type="RefSeq" id="WP_013162987.1">
    <property type="nucleotide sequence ID" value="NC_014216.1"/>
</dbReference>
<feature type="repeat" description="NHL" evidence="2">
    <location>
        <begin position="261"/>
        <end position="301"/>
    </location>
</feature>
<evidence type="ECO:0000256" key="2">
    <source>
        <dbReference type="PROSITE-ProRule" id="PRU00504"/>
    </source>
</evidence>
<dbReference type="GO" id="GO:0008270">
    <property type="term" value="F:zinc ion binding"/>
    <property type="evidence" value="ECO:0007669"/>
    <property type="project" value="UniProtKB-KW"/>
</dbReference>
<dbReference type="PROSITE" id="PS51125">
    <property type="entry name" value="NHL"/>
    <property type="match status" value="1"/>
</dbReference>
<name>D6Z1N2_DESAT</name>
<dbReference type="HOGENOM" id="CLU_932931_0_0_7"/>
<organism evidence="4 5">
    <name type="scientific">Desulfurivibrio alkaliphilus (strain DSM 19089 / UNIQEM U267 / AHT2)</name>
    <dbReference type="NCBI Taxonomy" id="589865"/>
    <lineage>
        <taxon>Bacteria</taxon>
        <taxon>Pseudomonadati</taxon>
        <taxon>Thermodesulfobacteriota</taxon>
        <taxon>Desulfobulbia</taxon>
        <taxon>Desulfobulbales</taxon>
        <taxon>Desulfobulbaceae</taxon>
        <taxon>Desulfurivibrio</taxon>
    </lineage>
</organism>
<dbReference type="PANTHER" id="PTHR24104:SF25">
    <property type="entry name" value="PROTEIN LIN-41"/>
    <property type="match status" value="1"/>
</dbReference>
<dbReference type="EMBL" id="CP001940">
    <property type="protein sequence ID" value="ADH85457.1"/>
    <property type="molecule type" value="Genomic_DNA"/>
</dbReference>
<dbReference type="OrthoDB" id="9787204at2"/>
<evidence type="ECO:0000313" key="4">
    <source>
        <dbReference type="EMBL" id="ADH85457.1"/>
    </source>
</evidence>
<evidence type="ECO:0000313" key="5">
    <source>
        <dbReference type="Proteomes" id="UP000001508"/>
    </source>
</evidence>
<evidence type="ECO:0000256" key="3">
    <source>
        <dbReference type="SAM" id="MobiDB-lite"/>
    </source>
</evidence>
<dbReference type="Proteomes" id="UP000001508">
    <property type="component" value="Chromosome"/>
</dbReference>
<dbReference type="eggNOG" id="COG3391">
    <property type="taxonomic scope" value="Bacteria"/>
</dbReference>
<dbReference type="STRING" id="589865.DaAHT2_0753"/>
<dbReference type="AlphaFoldDB" id="D6Z1N2"/>
<accession>D6Z1N2</accession>
<reference evidence="5" key="1">
    <citation type="submission" date="2010-02" db="EMBL/GenBank/DDBJ databases">
        <title>Complete sequence of Desulfurivibrio alkaliphilus AHT2.</title>
        <authorList>
            <consortium name="US DOE Joint Genome Institute"/>
            <person name="Pitluck S."/>
            <person name="Chertkov O."/>
            <person name="Detter J.C."/>
            <person name="Han C."/>
            <person name="Tapia R."/>
            <person name="Larimer F."/>
            <person name="Land M."/>
            <person name="Hauser L."/>
            <person name="Kyrpides N."/>
            <person name="Mikhailova N."/>
            <person name="Sorokin D.Y."/>
            <person name="Muyzer G."/>
            <person name="Woyke T."/>
        </authorList>
    </citation>
    <scope>NUCLEOTIDE SEQUENCE [LARGE SCALE GENOMIC DNA]</scope>
    <source>
        <strain evidence="5">DSM 19089 / UNIQEM U267 / AHT2</strain>
    </source>
</reference>
<sequence length="321" mass="36121">MPNLLWMERILLLLLLLAAGPGLVHPPAAAARTGGGDPWQLTLLLNGAPDGLVLPVSLYVDEARERYYVVDSGSGRLLSYDRQGEFLRAFSADGALDRPHALVRLDDQTLLVLERGRNSLTRIDLRHRTTEPVVLHHQGREVFVDRLVVDRGNLYVLDRLGGRVLQLDDRLQVTAVHNPPEDTGNLVDLLVREGHLWLLDQQRRQIITLTPEGQAGPSIALSEVTFPTALARDRGGFFYVLDRHRGRITVYDQDGRQRYHFLSKGHGRRHLYYPAELRFDPWGRLCVVDQGNNRVLVFERRGLSRPPGGGTAPGSEREELP</sequence>
<dbReference type="InterPro" id="IPR011042">
    <property type="entry name" value="6-blade_b-propeller_TolB-like"/>
</dbReference>
<dbReference type="Gene3D" id="2.120.10.30">
    <property type="entry name" value="TolB, C-terminal domain"/>
    <property type="match status" value="2"/>
</dbReference>
<evidence type="ECO:0000256" key="1">
    <source>
        <dbReference type="ARBA" id="ARBA00022737"/>
    </source>
</evidence>
<feature type="region of interest" description="Disordered" evidence="3">
    <location>
        <begin position="301"/>
        <end position="321"/>
    </location>
</feature>
<keyword evidence="1" id="KW-0677">Repeat</keyword>
<dbReference type="InterPro" id="IPR050952">
    <property type="entry name" value="TRIM-NHL_E3_ligases"/>
</dbReference>